<dbReference type="OrthoDB" id="2894188at2759"/>
<protein>
    <submittedName>
        <fullName evidence="1">Uncharacterized protein</fullName>
    </submittedName>
</protein>
<proteinExistence type="predicted"/>
<accession>A0A8H7Y4G3</accession>
<sequence length="185" mass="20870">MSTARNQDVPLKEPSLLPFPQGKLTVEHRKQLIVIRACLISWLIARSDVDDNVPNASNNLEKATEELSKLQVQAPFAFTPSPTYIFRSVLLSCIKCYWIALVESLDTPEKDELAARLSLVPPYGQRIPKLNGKKCVDAPADLNEKEYEGLMRVLTLVIVDLTSDDVMKMWRELAEVGVQTWEESD</sequence>
<comment type="caution">
    <text evidence="1">The sequence shown here is derived from an EMBL/GenBank/DDBJ whole genome shotgun (WGS) entry which is preliminary data.</text>
</comment>
<reference evidence="1" key="1">
    <citation type="submission" date="2021-02" db="EMBL/GenBank/DDBJ databases">
        <title>Psilocybe cubensis genome.</title>
        <authorList>
            <person name="Mckernan K.J."/>
            <person name="Crawford S."/>
            <person name="Trippe A."/>
            <person name="Kane L.T."/>
            <person name="Mclaughlin S."/>
        </authorList>
    </citation>
    <scope>NUCLEOTIDE SEQUENCE [LARGE SCALE GENOMIC DNA]</scope>
    <source>
        <strain evidence="1">MGC-MH-2018</strain>
    </source>
</reference>
<gene>
    <name evidence="1" type="ORF">JR316_002144</name>
</gene>
<name>A0A8H7Y4G3_PSICU</name>
<dbReference type="AlphaFoldDB" id="A0A8H7Y4G3"/>
<dbReference type="EMBL" id="JAFIQS010000002">
    <property type="protein sequence ID" value="KAG5172642.1"/>
    <property type="molecule type" value="Genomic_DNA"/>
</dbReference>
<organism evidence="1">
    <name type="scientific">Psilocybe cubensis</name>
    <name type="common">Psychedelic mushroom</name>
    <name type="synonym">Stropharia cubensis</name>
    <dbReference type="NCBI Taxonomy" id="181762"/>
    <lineage>
        <taxon>Eukaryota</taxon>
        <taxon>Fungi</taxon>
        <taxon>Dikarya</taxon>
        <taxon>Basidiomycota</taxon>
        <taxon>Agaricomycotina</taxon>
        <taxon>Agaricomycetes</taxon>
        <taxon>Agaricomycetidae</taxon>
        <taxon>Agaricales</taxon>
        <taxon>Agaricineae</taxon>
        <taxon>Strophariaceae</taxon>
        <taxon>Psilocybe</taxon>
    </lineage>
</organism>
<evidence type="ECO:0000313" key="1">
    <source>
        <dbReference type="EMBL" id="KAG5172642.1"/>
    </source>
</evidence>